<keyword evidence="9" id="KW-1185">Reference proteome</keyword>
<organism evidence="8 9">
    <name type="scientific">Phytohabitans maris</name>
    <dbReference type="NCBI Taxonomy" id="3071409"/>
    <lineage>
        <taxon>Bacteria</taxon>
        <taxon>Bacillati</taxon>
        <taxon>Actinomycetota</taxon>
        <taxon>Actinomycetes</taxon>
        <taxon>Micromonosporales</taxon>
        <taxon>Micromonosporaceae</taxon>
    </lineage>
</organism>
<dbReference type="InterPro" id="IPR015422">
    <property type="entry name" value="PyrdxlP-dep_Trfase_small"/>
</dbReference>
<reference evidence="8 9" key="1">
    <citation type="submission" date="2023-08" db="EMBL/GenBank/DDBJ databases">
        <title>Phytohabitans sansha sp. nov., isolated from marine sediment.</title>
        <authorList>
            <person name="Zhao Y."/>
            <person name="Yi K."/>
        </authorList>
    </citation>
    <scope>NUCLEOTIDE SEQUENCE [LARGE SCALE GENOMIC DNA]</scope>
    <source>
        <strain evidence="8 9">ZYX-F-186</strain>
    </source>
</reference>
<evidence type="ECO:0000313" key="8">
    <source>
        <dbReference type="EMBL" id="MDQ7908756.1"/>
    </source>
</evidence>
<dbReference type="InterPro" id="IPR004839">
    <property type="entry name" value="Aminotransferase_I/II_large"/>
</dbReference>
<evidence type="ECO:0000256" key="2">
    <source>
        <dbReference type="ARBA" id="ARBA00007441"/>
    </source>
</evidence>
<sequence length="379" mass="40369">MTLSPTAVMRERAAELRSSGRAVIDLSAGELDFPTPGHIVERAASAMTDPANHHYGPSAGLPALRDAIAADASDRFRCEIGRANVTVTNGAKQGIFNTILSVASASDDVLIPAPYWVTFPSAVRIAGATPRIVEPASDSLQVTPAELDDAATAKTAALILASPHNPTGTAYDAETLAAIARWCADRGIWLIYDETYERLRLDGPSMSPAAVYPPILPRLVSIGSVSKAYAMTGWRVGWAISPVSTAKRIVAIQSHTTSNVNQVAQYAALAALEGPDVSAQFRDRLKARHRKTEEILAPLRDTCSVVSGTFYLFLRLPAGFDDVVTAGQILETAGVITMPGSAFGRPGYLRISVAVNDDDLERGVRLINSHLTVGRGQRL</sequence>
<dbReference type="SUPFAM" id="SSF53383">
    <property type="entry name" value="PLP-dependent transferases"/>
    <property type="match status" value="1"/>
</dbReference>
<proteinExistence type="inferred from homology"/>
<feature type="domain" description="Aminotransferase class I/classII large" evidence="7">
    <location>
        <begin position="23"/>
        <end position="365"/>
    </location>
</feature>
<dbReference type="GO" id="GO:0008483">
    <property type="term" value="F:transaminase activity"/>
    <property type="evidence" value="ECO:0007669"/>
    <property type="project" value="UniProtKB-KW"/>
</dbReference>
<accession>A0ABU0ZP01</accession>
<evidence type="ECO:0000256" key="4">
    <source>
        <dbReference type="ARBA" id="ARBA00022679"/>
    </source>
</evidence>
<keyword evidence="3 6" id="KW-0032">Aminotransferase</keyword>
<dbReference type="PANTHER" id="PTHR46383:SF1">
    <property type="entry name" value="ASPARTATE AMINOTRANSFERASE"/>
    <property type="match status" value="1"/>
</dbReference>
<dbReference type="RefSeq" id="WP_308716023.1">
    <property type="nucleotide sequence ID" value="NZ_JAVHUY010000033.1"/>
</dbReference>
<dbReference type="Pfam" id="PF00155">
    <property type="entry name" value="Aminotran_1_2"/>
    <property type="match status" value="1"/>
</dbReference>
<gene>
    <name evidence="8" type="ORF">RB614_29915</name>
</gene>
<evidence type="ECO:0000256" key="3">
    <source>
        <dbReference type="ARBA" id="ARBA00022576"/>
    </source>
</evidence>
<dbReference type="InterPro" id="IPR004838">
    <property type="entry name" value="NHTrfase_class1_PyrdxlP-BS"/>
</dbReference>
<keyword evidence="4 6" id="KW-0808">Transferase</keyword>
<dbReference type="Gene3D" id="3.90.1150.10">
    <property type="entry name" value="Aspartate Aminotransferase, domain 1"/>
    <property type="match status" value="1"/>
</dbReference>
<dbReference type="EC" id="2.6.1.-" evidence="6"/>
<name>A0ABU0ZP01_9ACTN</name>
<dbReference type="PANTHER" id="PTHR46383">
    <property type="entry name" value="ASPARTATE AMINOTRANSFERASE"/>
    <property type="match status" value="1"/>
</dbReference>
<evidence type="ECO:0000256" key="5">
    <source>
        <dbReference type="ARBA" id="ARBA00022898"/>
    </source>
</evidence>
<comment type="caution">
    <text evidence="8">The sequence shown here is derived from an EMBL/GenBank/DDBJ whole genome shotgun (WGS) entry which is preliminary data.</text>
</comment>
<evidence type="ECO:0000256" key="1">
    <source>
        <dbReference type="ARBA" id="ARBA00001933"/>
    </source>
</evidence>
<dbReference type="CDD" id="cd00609">
    <property type="entry name" value="AAT_like"/>
    <property type="match status" value="1"/>
</dbReference>
<dbReference type="InterPro" id="IPR015424">
    <property type="entry name" value="PyrdxlP-dep_Trfase"/>
</dbReference>
<dbReference type="PROSITE" id="PS00105">
    <property type="entry name" value="AA_TRANSFER_CLASS_1"/>
    <property type="match status" value="1"/>
</dbReference>
<dbReference type="EMBL" id="JAVHUY010000033">
    <property type="protein sequence ID" value="MDQ7908756.1"/>
    <property type="molecule type" value="Genomic_DNA"/>
</dbReference>
<dbReference type="InterPro" id="IPR050596">
    <property type="entry name" value="AspAT/PAT-like"/>
</dbReference>
<evidence type="ECO:0000259" key="7">
    <source>
        <dbReference type="Pfam" id="PF00155"/>
    </source>
</evidence>
<comment type="similarity">
    <text evidence="2 6">Belongs to the class-I pyridoxal-phosphate-dependent aminotransferase family.</text>
</comment>
<evidence type="ECO:0000313" key="9">
    <source>
        <dbReference type="Proteomes" id="UP001230908"/>
    </source>
</evidence>
<dbReference type="Gene3D" id="3.40.640.10">
    <property type="entry name" value="Type I PLP-dependent aspartate aminotransferase-like (Major domain)"/>
    <property type="match status" value="1"/>
</dbReference>
<keyword evidence="5" id="KW-0663">Pyridoxal phosphate</keyword>
<comment type="cofactor">
    <cofactor evidence="1 6">
        <name>pyridoxal 5'-phosphate</name>
        <dbReference type="ChEBI" id="CHEBI:597326"/>
    </cofactor>
</comment>
<dbReference type="Proteomes" id="UP001230908">
    <property type="component" value="Unassembled WGS sequence"/>
</dbReference>
<evidence type="ECO:0000256" key="6">
    <source>
        <dbReference type="RuleBase" id="RU000481"/>
    </source>
</evidence>
<dbReference type="InterPro" id="IPR015421">
    <property type="entry name" value="PyrdxlP-dep_Trfase_major"/>
</dbReference>
<protein>
    <recommendedName>
        <fullName evidence="6">Aminotransferase</fullName>
        <ecNumber evidence="6">2.6.1.-</ecNumber>
    </recommendedName>
</protein>